<accession>A0A319DBM9</accession>
<evidence type="ECO:0000313" key="4">
    <source>
        <dbReference type="Proteomes" id="UP000247810"/>
    </source>
</evidence>
<feature type="region of interest" description="Disordered" evidence="1">
    <location>
        <begin position="585"/>
        <end position="609"/>
    </location>
</feature>
<feature type="region of interest" description="Disordered" evidence="1">
    <location>
        <begin position="687"/>
        <end position="816"/>
    </location>
</feature>
<sequence>MEESKDIAEMPLLVLEKPESEPDITRTHAVPTPVEPVAAFKRWVNSFRPKKDLPLMGPGRYVHGWPEEFLFGKMDYGSQLTALHEVQEVDEKQWESLSGHSSHLGTVKTSTLSITSQSVMRSRGTTQSTTNRSIKSDNRESLESIRPTLSSSIDEEAQHRAIKRRRVLRELITTECDYVFGIKALADALFIFSVRPGIYHNVQQIRDTHEDFLAQIRKLTTISNIAGAEFDSLMPHGLYKRLSAIDFGFKAFHHRSLRSRNFRASVECRLKALAAETKEALQVAQEVENLAKSFTVYKVFCKNYGLLSEDVTLLHQLIPNWHIFDQGIEALSKSVASIERQTQDENKAMSLNDLLIKPVQRLCKYPLLLEELLKWTHIQDDPSAHDGIRQALETVRAAVSEINQVTENPISQALVDDTLSLQDMLDFSALNMVFDIYRQLGPLTLCGVLYIRYQTPQITKMIGRYMACIMFNHHLLLAKLNDDHRKLLPIACLYLSGMKIDSLSNYEGDRSRDCFFSWKMIFQHQDKSFELVINAESPCEEMKWKTEMVRSAAASTDMQKAVSATLKGYSFLTLELSPLADVAGQTSSLPRRPSMQELTTSQSQATSQDTVIKNTDLSHRMLIPDPEDGEAKRLERYSSCPATPRKQDRIRLERAISSIYTKDLLPYAGMTLAAGNIFTRHLSLPSRLSRRSSSVSMRTSGASRHGVRDTNKTTKGNDKSGRNLSKVKLGAPDHEKGAALLRHGKETIRRSRTLKDKAGHKTTTETDATPIGKGSEGQESPKCSVVKPSSIRRMFNSMSSRRPKRQGRMGLGSGAS</sequence>
<keyword evidence="4" id="KW-1185">Reference proteome</keyword>
<feature type="region of interest" description="Disordered" evidence="1">
    <location>
        <begin position="115"/>
        <end position="150"/>
    </location>
</feature>
<dbReference type="SMART" id="SM00325">
    <property type="entry name" value="RhoGEF"/>
    <property type="match status" value="1"/>
</dbReference>
<gene>
    <name evidence="3" type="ORF">BO71DRAFT_449925</name>
</gene>
<evidence type="ECO:0000256" key="1">
    <source>
        <dbReference type="SAM" id="MobiDB-lite"/>
    </source>
</evidence>
<evidence type="ECO:0000313" key="3">
    <source>
        <dbReference type="EMBL" id="PYH94759.1"/>
    </source>
</evidence>
<dbReference type="STRING" id="1448320.A0A319DBM9"/>
<dbReference type="InterPro" id="IPR001331">
    <property type="entry name" value="GDS_CDC24_CS"/>
</dbReference>
<evidence type="ECO:0000259" key="2">
    <source>
        <dbReference type="PROSITE" id="PS50010"/>
    </source>
</evidence>
<feature type="compositionally biased region" description="Basic and acidic residues" evidence="1">
    <location>
        <begin position="731"/>
        <end position="764"/>
    </location>
</feature>
<name>A0A319DBM9_9EURO</name>
<dbReference type="SUPFAM" id="SSF48065">
    <property type="entry name" value="DBL homology domain (DH-domain)"/>
    <property type="match status" value="1"/>
</dbReference>
<proteinExistence type="predicted"/>
<dbReference type="EMBL" id="KZ825866">
    <property type="protein sequence ID" value="PYH94759.1"/>
    <property type="molecule type" value="Genomic_DNA"/>
</dbReference>
<feature type="domain" description="DH" evidence="2">
    <location>
        <begin position="163"/>
        <end position="405"/>
    </location>
</feature>
<dbReference type="InterPro" id="IPR035899">
    <property type="entry name" value="DBL_dom_sf"/>
</dbReference>
<dbReference type="GO" id="GO:0035556">
    <property type="term" value="P:intracellular signal transduction"/>
    <property type="evidence" value="ECO:0007669"/>
    <property type="project" value="InterPro"/>
</dbReference>
<feature type="compositionally biased region" description="Low complexity" evidence="1">
    <location>
        <begin position="687"/>
        <end position="704"/>
    </location>
</feature>
<dbReference type="Pfam" id="PF00621">
    <property type="entry name" value="RhoGEF"/>
    <property type="match status" value="1"/>
</dbReference>
<organism evidence="3 4">
    <name type="scientific">Aspergillus ellipticus CBS 707.79</name>
    <dbReference type="NCBI Taxonomy" id="1448320"/>
    <lineage>
        <taxon>Eukaryota</taxon>
        <taxon>Fungi</taxon>
        <taxon>Dikarya</taxon>
        <taxon>Ascomycota</taxon>
        <taxon>Pezizomycotina</taxon>
        <taxon>Eurotiomycetes</taxon>
        <taxon>Eurotiomycetidae</taxon>
        <taxon>Eurotiales</taxon>
        <taxon>Aspergillaceae</taxon>
        <taxon>Aspergillus</taxon>
        <taxon>Aspergillus subgen. Circumdati</taxon>
    </lineage>
</organism>
<dbReference type="OrthoDB" id="8059989at2759"/>
<dbReference type="GO" id="GO:0005085">
    <property type="term" value="F:guanyl-nucleotide exchange factor activity"/>
    <property type="evidence" value="ECO:0007669"/>
    <property type="project" value="InterPro"/>
</dbReference>
<feature type="compositionally biased region" description="Low complexity" evidence="1">
    <location>
        <begin position="599"/>
        <end position="608"/>
    </location>
</feature>
<feature type="compositionally biased region" description="Basic and acidic residues" evidence="1">
    <location>
        <begin position="706"/>
        <end position="721"/>
    </location>
</feature>
<feature type="compositionally biased region" description="Polar residues" evidence="1">
    <location>
        <begin position="115"/>
        <end position="133"/>
    </location>
</feature>
<protein>
    <submittedName>
        <fullName evidence="3">Rho guanyl nucleotide exchange factor</fullName>
    </submittedName>
</protein>
<dbReference type="PANTHER" id="PTHR45818:SF3">
    <property type="entry name" value="PROTEIN VAV"/>
    <property type="match status" value="1"/>
</dbReference>
<dbReference type="VEuPathDB" id="FungiDB:BO71DRAFT_449925"/>
<dbReference type="PROSITE" id="PS00741">
    <property type="entry name" value="DH_1"/>
    <property type="match status" value="1"/>
</dbReference>
<dbReference type="PROSITE" id="PS50010">
    <property type="entry name" value="DH_2"/>
    <property type="match status" value="1"/>
</dbReference>
<dbReference type="Gene3D" id="1.20.900.10">
    <property type="entry name" value="Dbl homology (DH) domain"/>
    <property type="match status" value="1"/>
</dbReference>
<dbReference type="AlphaFoldDB" id="A0A319DBM9"/>
<dbReference type="InterPro" id="IPR000219">
    <property type="entry name" value="DH_dom"/>
</dbReference>
<dbReference type="PANTHER" id="PTHR45818">
    <property type="entry name" value="PROTEIN VAV"/>
    <property type="match status" value="1"/>
</dbReference>
<reference evidence="3 4" key="1">
    <citation type="submission" date="2018-02" db="EMBL/GenBank/DDBJ databases">
        <title>The genomes of Aspergillus section Nigri reveals drivers in fungal speciation.</title>
        <authorList>
            <consortium name="DOE Joint Genome Institute"/>
            <person name="Vesth T.C."/>
            <person name="Nybo J."/>
            <person name="Theobald S."/>
            <person name="Brandl J."/>
            <person name="Frisvad J.C."/>
            <person name="Nielsen K.F."/>
            <person name="Lyhne E.K."/>
            <person name="Kogle M.E."/>
            <person name="Kuo A."/>
            <person name="Riley R."/>
            <person name="Clum A."/>
            <person name="Nolan M."/>
            <person name="Lipzen A."/>
            <person name="Salamov A."/>
            <person name="Henrissat B."/>
            <person name="Wiebenga A."/>
            <person name="De vries R.P."/>
            <person name="Grigoriev I.V."/>
            <person name="Mortensen U.H."/>
            <person name="Andersen M.R."/>
            <person name="Baker S.E."/>
        </authorList>
    </citation>
    <scope>NUCLEOTIDE SEQUENCE [LARGE SCALE GENOMIC DNA]</scope>
    <source>
        <strain evidence="3 4">CBS 707.79</strain>
    </source>
</reference>
<feature type="compositionally biased region" description="Basic and acidic residues" evidence="1">
    <location>
        <begin position="134"/>
        <end position="143"/>
    </location>
</feature>
<dbReference type="Proteomes" id="UP000247810">
    <property type="component" value="Unassembled WGS sequence"/>
</dbReference>
<dbReference type="GO" id="GO:0005737">
    <property type="term" value="C:cytoplasm"/>
    <property type="evidence" value="ECO:0007669"/>
    <property type="project" value="TreeGrafter"/>
</dbReference>